<reference evidence="1 2" key="1">
    <citation type="submission" date="2017-08" db="EMBL/GenBank/DDBJ databases">
        <title>The complete genome sequence of Maribacter sp. B1, isolated from deep-sea sediment.</title>
        <authorList>
            <person name="Wu Y.-H."/>
            <person name="Cheng H."/>
            <person name="Xu X.-W."/>
        </authorList>
    </citation>
    <scope>NUCLEOTIDE SEQUENCE [LARGE SCALE GENOMIC DNA]</scope>
    <source>
        <strain evidence="1 2">B1</strain>
    </source>
</reference>
<keyword evidence="2" id="KW-1185">Reference proteome</keyword>
<dbReference type="OrthoDB" id="1177807at2"/>
<accession>A0A223V3P4</accession>
<name>A0A223V3P4_9FLAO</name>
<evidence type="ECO:0000313" key="2">
    <source>
        <dbReference type="Proteomes" id="UP000215244"/>
    </source>
</evidence>
<dbReference type="EMBL" id="CP022957">
    <property type="protein sequence ID" value="ASV30025.1"/>
    <property type="molecule type" value="Genomic_DNA"/>
</dbReference>
<dbReference type="Proteomes" id="UP000215244">
    <property type="component" value="Chromosome"/>
</dbReference>
<dbReference type="RefSeq" id="WP_094996646.1">
    <property type="nucleotide sequence ID" value="NZ_BMJL01000006.1"/>
</dbReference>
<sequence>MYGFNLKIFRFSLLGILPFLLISNSGKEMNMEVVAINNENLIPSELNFGYSTEESIEGTKFKKLTLVFQDITKKNRIELIMGTTDEEVDFQHGDFTIKEVEGFLHGYEGVFGYFTNSEFGEKPFFAKNGFVRILNLDDDHIEGYMDLTLVNDYGKKIRISDTFRNF</sequence>
<organism evidence="1 2">
    <name type="scientific">Maribacter cobaltidurans</name>
    <dbReference type="NCBI Taxonomy" id="1178778"/>
    <lineage>
        <taxon>Bacteria</taxon>
        <taxon>Pseudomonadati</taxon>
        <taxon>Bacteroidota</taxon>
        <taxon>Flavobacteriia</taxon>
        <taxon>Flavobacteriales</taxon>
        <taxon>Flavobacteriaceae</taxon>
        <taxon>Maribacter</taxon>
    </lineage>
</organism>
<protein>
    <submittedName>
        <fullName evidence="1">Uncharacterized protein</fullName>
    </submittedName>
</protein>
<gene>
    <name evidence="1" type="ORF">CJ263_07205</name>
</gene>
<dbReference type="AlphaFoldDB" id="A0A223V3P4"/>
<evidence type="ECO:0000313" key="1">
    <source>
        <dbReference type="EMBL" id="ASV30025.1"/>
    </source>
</evidence>
<dbReference type="KEGG" id="marb:CJ263_07205"/>
<proteinExistence type="predicted"/>